<dbReference type="Proteomes" id="UP001156905">
    <property type="component" value="Unassembled WGS sequence"/>
</dbReference>
<evidence type="ECO:0000256" key="1">
    <source>
        <dbReference type="ARBA" id="ARBA00022801"/>
    </source>
</evidence>
<organism evidence="3 4">
    <name type="scientific">Bradyrhizobium iriomotense</name>
    <dbReference type="NCBI Taxonomy" id="441950"/>
    <lineage>
        <taxon>Bacteria</taxon>
        <taxon>Pseudomonadati</taxon>
        <taxon>Pseudomonadota</taxon>
        <taxon>Alphaproteobacteria</taxon>
        <taxon>Hyphomicrobiales</taxon>
        <taxon>Nitrobacteraceae</taxon>
        <taxon>Bradyrhizobium</taxon>
    </lineage>
</organism>
<dbReference type="InterPro" id="IPR050300">
    <property type="entry name" value="GDXG_lipolytic_enzyme"/>
</dbReference>
<comment type="caution">
    <text evidence="3">The sequence shown here is derived from an EMBL/GenBank/DDBJ whole genome shotgun (WGS) entry which is preliminary data.</text>
</comment>
<evidence type="ECO:0000313" key="4">
    <source>
        <dbReference type="Proteomes" id="UP001156905"/>
    </source>
</evidence>
<reference evidence="4" key="1">
    <citation type="journal article" date="2019" name="Int. J. Syst. Evol. Microbiol.">
        <title>The Global Catalogue of Microorganisms (GCM) 10K type strain sequencing project: providing services to taxonomists for standard genome sequencing and annotation.</title>
        <authorList>
            <consortium name="The Broad Institute Genomics Platform"/>
            <consortium name="The Broad Institute Genome Sequencing Center for Infectious Disease"/>
            <person name="Wu L."/>
            <person name="Ma J."/>
        </authorList>
    </citation>
    <scope>NUCLEOTIDE SEQUENCE [LARGE SCALE GENOMIC DNA]</scope>
    <source>
        <strain evidence="4">NBRC 102520</strain>
    </source>
</reference>
<proteinExistence type="predicted"/>
<name>A0ABQ6B3P1_9BRAD</name>
<dbReference type="PANTHER" id="PTHR48081:SF8">
    <property type="entry name" value="ALPHA_BETA HYDROLASE FOLD-3 DOMAIN-CONTAINING PROTEIN-RELATED"/>
    <property type="match status" value="1"/>
</dbReference>
<keyword evidence="1" id="KW-0378">Hydrolase</keyword>
<keyword evidence="4" id="KW-1185">Reference proteome</keyword>
<dbReference type="Gene3D" id="3.40.50.1820">
    <property type="entry name" value="alpha/beta hydrolase"/>
    <property type="match status" value="1"/>
</dbReference>
<dbReference type="Pfam" id="PF07859">
    <property type="entry name" value="Abhydrolase_3"/>
    <property type="match status" value="1"/>
</dbReference>
<protein>
    <recommendedName>
        <fullName evidence="2">Alpha/beta hydrolase fold-3 domain-containing protein</fullName>
    </recommendedName>
</protein>
<dbReference type="EMBL" id="BSOW01000023">
    <property type="protein sequence ID" value="GLR89047.1"/>
    <property type="molecule type" value="Genomic_DNA"/>
</dbReference>
<dbReference type="PANTHER" id="PTHR48081">
    <property type="entry name" value="AB HYDROLASE SUPERFAMILY PROTEIN C4A8.06C"/>
    <property type="match status" value="1"/>
</dbReference>
<gene>
    <name evidence="3" type="ORF">GCM10007857_57600</name>
</gene>
<dbReference type="SUPFAM" id="SSF53474">
    <property type="entry name" value="alpha/beta-Hydrolases"/>
    <property type="match status" value="1"/>
</dbReference>
<dbReference type="InterPro" id="IPR013094">
    <property type="entry name" value="AB_hydrolase_3"/>
</dbReference>
<dbReference type="InterPro" id="IPR029058">
    <property type="entry name" value="AB_hydrolase_fold"/>
</dbReference>
<evidence type="ECO:0000313" key="3">
    <source>
        <dbReference type="EMBL" id="GLR89047.1"/>
    </source>
</evidence>
<sequence>MLYLHGGGYVYGVPEQFGSIIKDFIETEPCIIVAPDYRKAVASPYPAAFNDCYDTLLWIKDNAASIGGRTDGFIVSGHSAGGGLAAAVSLKATDTDDAKIAFQMPLYPMIDDRQNSASAVGNDAPVWDGEANRLAWSRYLDGVKNVTPYAAAARCTDYTKLPPTITYVGSLEPFRDETKIYVENLRRANVPVEFEVFDGAFHAFDVMVPGAPISKRANRFLMENFQKFARRYFP</sequence>
<accession>A0ABQ6B3P1</accession>
<evidence type="ECO:0000259" key="2">
    <source>
        <dbReference type="Pfam" id="PF07859"/>
    </source>
</evidence>
<feature type="domain" description="Alpha/beta hydrolase fold-3" evidence="2">
    <location>
        <begin position="1"/>
        <end position="204"/>
    </location>
</feature>